<dbReference type="AlphaFoldDB" id="A0A843X9U7"/>
<feature type="non-terminal residue" evidence="2">
    <location>
        <position position="147"/>
    </location>
</feature>
<dbReference type="Pfam" id="PF10961">
    <property type="entry name" value="SelK_SelG"/>
    <property type="match status" value="1"/>
</dbReference>
<dbReference type="Proteomes" id="UP000652761">
    <property type="component" value="Unassembled WGS sequence"/>
</dbReference>
<evidence type="ECO:0000313" key="3">
    <source>
        <dbReference type="Proteomes" id="UP000652761"/>
    </source>
</evidence>
<dbReference type="InterPro" id="IPR024491">
    <property type="entry name" value="Se_SelK/SelG"/>
</dbReference>
<reference evidence="2" key="1">
    <citation type="submission" date="2017-07" db="EMBL/GenBank/DDBJ databases">
        <title>Taro Niue Genome Assembly and Annotation.</title>
        <authorList>
            <person name="Atibalentja N."/>
            <person name="Keating K."/>
            <person name="Fields C.J."/>
        </authorList>
    </citation>
    <scope>NUCLEOTIDE SEQUENCE</scope>
    <source>
        <strain evidence="2">Niue_2</strain>
        <tissue evidence="2">Leaf</tissue>
    </source>
</reference>
<proteinExistence type="predicted"/>
<name>A0A843X9U7_COLES</name>
<keyword evidence="1" id="KW-0472">Membrane</keyword>
<dbReference type="OrthoDB" id="167295at2759"/>
<accession>A0A843X9U7</accession>
<protein>
    <submittedName>
        <fullName evidence="2">Uncharacterized protein</fullName>
    </submittedName>
</protein>
<dbReference type="EMBL" id="NMUH01006846">
    <property type="protein sequence ID" value="MQM16105.1"/>
    <property type="molecule type" value="Genomic_DNA"/>
</dbReference>
<sequence length="147" mass="16572">VVKSKRSFWRLSTITHFFWAIVNFIGVFFITMFSVCARIHVSPSILFSISSVDQRKGQMNTRTHQAQERNGMVVREEVPEGAQAEDHMVVPVDPVEWRISVQMITMPFLPAGHAAEVKTPDNRIVARGLEILIFLLLCLKVSCSACA</sequence>
<comment type="caution">
    <text evidence="2">The sequence shown here is derived from an EMBL/GenBank/DDBJ whole genome shotgun (WGS) entry which is preliminary data.</text>
</comment>
<evidence type="ECO:0000256" key="1">
    <source>
        <dbReference type="SAM" id="Phobius"/>
    </source>
</evidence>
<organism evidence="2 3">
    <name type="scientific">Colocasia esculenta</name>
    <name type="common">Wild taro</name>
    <name type="synonym">Arum esculentum</name>
    <dbReference type="NCBI Taxonomy" id="4460"/>
    <lineage>
        <taxon>Eukaryota</taxon>
        <taxon>Viridiplantae</taxon>
        <taxon>Streptophyta</taxon>
        <taxon>Embryophyta</taxon>
        <taxon>Tracheophyta</taxon>
        <taxon>Spermatophyta</taxon>
        <taxon>Magnoliopsida</taxon>
        <taxon>Liliopsida</taxon>
        <taxon>Araceae</taxon>
        <taxon>Aroideae</taxon>
        <taxon>Colocasieae</taxon>
        <taxon>Colocasia</taxon>
    </lineage>
</organism>
<evidence type="ECO:0000313" key="2">
    <source>
        <dbReference type="EMBL" id="MQM16105.1"/>
    </source>
</evidence>
<feature type="transmembrane region" description="Helical" evidence="1">
    <location>
        <begin position="17"/>
        <end position="37"/>
    </location>
</feature>
<gene>
    <name evidence="2" type="ORF">Taro_049062</name>
</gene>
<keyword evidence="1" id="KW-1133">Transmembrane helix</keyword>
<keyword evidence="1" id="KW-0812">Transmembrane</keyword>
<keyword evidence="3" id="KW-1185">Reference proteome</keyword>